<dbReference type="AlphaFoldDB" id="A0A1F5SGC8"/>
<organism evidence="5 6">
    <name type="scientific">Candidatus Falkowbacteria bacterium RIFOXYA2_FULL_47_19</name>
    <dbReference type="NCBI Taxonomy" id="1797994"/>
    <lineage>
        <taxon>Bacteria</taxon>
        <taxon>Candidatus Falkowiibacteriota</taxon>
    </lineage>
</organism>
<gene>
    <name evidence="5" type="ORF">A2227_00770</name>
</gene>
<dbReference type="InterPro" id="IPR015424">
    <property type="entry name" value="PyrdxlP-dep_Trfase"/>
</dbReference>
<evidence type="ECO:0000256" key="1">
    <source>
        <dbReference type="ARBA" id="ARBA00001933"/>
    </source>
</evidence>
<comment type="similarity">
    <text evidence="4">Belongs to the trans-sulfuration enzymes family.</text>
</comment>
<dbReference type="CDD" id="cd00614">
    <property type="entry name" value="CGS_like"/>
    <property type="match status" value="1"/>
</dbReference>
<dbReference type="EMBL" id="MFGB01000020">
    <property type="protein sequence ID" value="OGF25724.1"/>
    <property type="molecule type" value="Genomic_DNA"/>
</dbReference>
<dbReference type="Gene3D" id="3.90.1150.10">
    <property type="entry name" value="Aspartate Aminotransferase, domain 1"/>
    <property type="match status" value="1"/>
</dbReference>
<dbReference type="Pfam" id="PF01053">
    <property type="entry name" value="Cys_Met_Meta_PP"/>
    <property type="match status" value="1"/>
</dbReference>
<dbReference type="InterPro" id="IPR000277">
    <property type="entry name" value="Cys/Met-Metab_PyrdxlP-dep_enz"/>
</dbReference>
<dbReference type="GO" id="GO:0009086">
    <property type="term" value="P:methionine biosynthetic process"/>
    <property type="evidence" value="ECO:0007669"/>
    <property type="project" value="UniProtKB-ARBA"/>
</dbReference>
<dbReference type="FunFam" id="3.90.1150.10:FF:000033">
    <property type="entry name" value="Cystathionine gamma-synthase"/>
    <property type="match status" value="1"/>
</dbReference>
<dbReference type="STRING" id="1797994.A2227_00770"/>
<evidence type="ECO:0000256" key="2">
    <source>
        <dbReference type="ARBA" id="ARBA00022898"/>
    </source>
</evidence>
<dbReference type="GO" id="GO:0030170">
    <property type="term" value="F:pyridoxal phosphate binding"/>
    <property type="evidence" value="ECO:0007669"/>
    <property type="project" value="InterPro"/>
</dbReference>
<dbReference type="FunFam" id="3.40.640.10:FF:000046">
    <property type="entry name" value="Cystathionine gamma-lyase"/>
    <property type="match status" value="1"/>
</dbReference>
<comment type="cofactor">
    <cofactor evidence="1 4">
        <name>pyridoxal 5'-phosphate</name>
        <dbReference type="ChEBI" id="CHEBI:597326"/>
    </cofactor>
</comment>
<evidence type="ECO:0008006" key="7">
    <source>
        <dbReference type="Google" id="ProtNLM"/>
    </source>
</evidence>
<accession>A0A1F5SGC8</accession>
<evidence type="ECO:0000256" key="4">
    <source>
        <dbReference type="RuleBase" id="RU362118"/>
    </source>
</evidence>
<keyword evidence="2 3" id="KW-0663">Pyridoxal phosphate</keyword>
<dbReference type="Gene3D" id="3.40.640.10">
    <property type="entry name" value="Type I PLP-dependent aspartate aminotransferase-like (Major domain)"/>
    <property type="match status" value="1"/>
</dbReference>
<dbReference type="SUPFAM" id="SSF53383">
    <property type="entry name" value="PLP-dependent transferases"/>
    <property type="match status" value="1"/>
</dbReference>
<dbReference type="GO" id="GO:0016846">
    <property type="term" value="F:carbon-sulfur lyase activity"/>
    <property type="evidence" value="ECO:0007669"/>
    <property type="project" value="TreeGrafter"/>
</dbReference>
<dbReference type="PIRSF" id="PIRSF001434">
    <property type="entry name" value="CGS"/>
    <property type="match status" value="1"/>
</dbReference>
<feature type="modified residue" description="N6-(pyridoxal phosphate)lysine" evidence="3">
    <location>
        <position position="216"/>
    </location>
</feature>
<sequence length="407" mass="45453">METKRRSLKTESLIVHGSHFGKRENGPLVHPIYASAPFQFKTAREISDVMSGKTENSCVYTRCGGNPNITDLEERLALLENGTGAIATSSGMAAIAATVMTFLRPGDNFVACATAYGGTHALFDNDLKRYFMKARFVARKDYGNSAVIEKMIDHQTRFLYAETVTNPVLDVIDISFWAEIANKHKIPLITDNTFATPYLLRPLDLGANIVVHSATKYINGHGDVTAGAIVCRNISDLQKIRNEYMNHFGPMLSPRDAHEIVRGLKSLHLRMERFCKSAKEIAEWLQKQEMVNRVYYPGLPKHPGHHTALRQMDGKFGGMVSFELKGGQEKAWRFIDHATAFINSVSLGDLESLITHPWSTTHVSYRDSDKLEAGITPGFIRLSIGAEHPDDLIANLEEALKKAYFRL</sequence>
<dbReference type="Proteomes" id="UP000178367">
    <property type="component" value="Unassembled WGS sequence"/>
</dbReference>
<dbReference type="GO" id="GO:0005737">
    <property type="term" value="C:cytoplasm"/>
    <property type="evidence" value="ECO:0007669"/>
    <property type="project" value="TreeGrafter"/>
</dbReference>
<evidence type="ECO:0000313" key="6">
    <source>
        <dbReference type="Proteomes" id="UP000178367"/>
    </source>
</evidence>
<comment type="caution">
    <text evidence="5">The sequence shown here is derived from an EMBL/GenBank/DDBJ whole genome shotgun (WGS) entry which is preliminary data.</text>
</comment>
<evidence type="ECO:0000256" key="3">
    <source>
        <dbReference type="PIRSR" id="PIRSR001434-2"/>
    </source>
</evidence>
<reference evidence="5 6" key="1">
    <citation type="journal article" date="2016" name="Nat. Commun.">
        <title>Thousands of microbial genomes shed light on interconnected biogeochemical processes in an aquifer system.</title>
        <authorList>
            <person name="Anantharaman K."/>
            <person name="Brown C.T."/>
            <person name="Hug L.A."/>
            <person name="Sharon I."/>
            <person name="Castelle C.J."/>
            <person name="Probst A.J."/>
            <person name="Thomas B.C."/>
            <person name="Singh A."/>
            <person name="Wilkins M.J."/>
            <person name="Karaoz U."/>
            <person name="Brodie E.L."/>
            <person name="Williams K.H."/>
            <person name="Hubbard S.S."/>
            <person name="Banfield J.F."/>
        </authorList>
    </citation>
    <scope>NUCLEOTIDE SEQUENCE [LARGE SCALE GENOMIC DNA]</scope>
</reference>
<proteinExistence type="inferred from homology"/>
<dbReference type="InterPro" id="IPR015421">
    <property type="entry name" value="PyrdxlP-dep_Trfase_major"/>
</dbReference>
<protein>
    <recommendedName>
        <fullName evidence="7">Methionine gamma-lyase</fullName>
    </recommendedName>
</protein>
<evidence type="ECO:0000313" key="5">
    <source>
        <dbReference type="EMBL" id="OGF25724.1"/>
    </source>
</evidence>
<name>A0A1F5SGC8_9BACT</name>
<dbReference type="PANTHER" id="PTHR11808:SF80">
    <property type="entry name" value="CYSTATHIONINE GAMMA-LYASE"/>
    <property type="match status" value="1"/>
</dbReference>
<dbReference type="PANTHER" id="PTHR11808">
    <property type="entry name" value="TRANS-SULFURATION ENZYME FAMILY MEMBER"/>
    <property type="match status" value="1"/>
</dbReference>
<dbReference type="GO" id="GO:0019346">
    <property type="term" value="P:transsulfuration"/>
    <property type="evidence" value="ECO:0007669"/>
    <property type="project" value="InterPro"/>
</dbReference>
<dbReference type="InterPro" id="IPR015422">
    <property type="entry name" value="PyrdxlP-dep_Trfase_small"/>
</dbReference>